<protein>
    <submittedName>
        <fullName evidence="2">Uncharacterized protein</fullName>
    </submittedName>
</protein>
<organism evidence="2 3">
    <name type="scientific">Vigna mungo</name>
    <name type="common">Black gram</name>
    <name type="synonym">Phaseolus mungo</name>
    <dbReference type="NCBI Taxonomy" id="3915"/>
    <lineage>
        <taxon>Eukaryota</taxon>
        <taxon>Viridiplantae</taxon>
        <taxon>Streptophyta</taxon>
        <taxon>Embryophyta</taxon>
        <taxon>Tracheophyta</taxon>
        <taxon>Spermatophyta</taxon>
        <taxon>Magnoliopsida</taxon>
        <taxon>eudicotyledons</taxon>
        <taxon>Gunneridae</taxon>
        <taxon>Pentapetalae</taxon>
        <taxon>rosids</taxon>
        <taxon>fabids</taxon>
        <taxon>Fabales</taxon>
        <taxon>Fabaceae</taxon>
        <taxon>Papilionoideae</taxon>
        <taxon>50 kb inversion clade</taxon>
        <taxon>NPAAA clade</taxon>
        <taxon>indigoferoid/millettioid clade</taxon>
        <taxon>Phaseoleae</taxon>
        <taxon>Vigna</taxon>
    </lineage>
</organism>
<feature type="compositionally biased region" description="Basic residues" evidence="1">
    <location>
        <begin position="43"/>
        <end position="53"/>
    </location>
</feature>
<dbReference type="Proteomes" id="UP001374535">
    <property type="component" value="Chromosome 2"/>
</dbReference>
<sequence>MNSSAPYCKSQWTQMRPLKESTRPQFPAGNARPHPSSSLLQKLKTKSSPKQKRSIPNFKTSIRTGIRQHRNYINGNKKKTLKQQNQAYPEDKNDNFTHPRADSAAGGRIK</sequence>
<feature type="compositionally biased region" description="Basic residues" evidence="1">
    <location>
        <begin position="66"/>
        <end position="81"/>
    </location>
</feature>
<feature type="region of interest" description="Disordered" evidence="1">
    <location>
        <begin position="1"/>
        <end position="110"/>
    </location>
</feature>
<evidence type="ECO:0000256" key="1">
    <source>
        <dbReference type="SAM" id="MobiDB-lite"/>
    </source>
</evidence>
<accession>A0AAQ3S6L7</accession>
<feature type="compositionally biased region" description="Basic and acidic residues" evidence="1">
    <location>
        <begin position="89"/>
        <end position="101"/>
    </location>
</feature>
<proteinExistence type="predicted"/>
<keyword evidence="3" id="KW-1185">Reference proteome</keyword>
<gene>
    <name evidence="2" type="ORF">V8G54_006644</name>
</gene>
<feature type="compositionally biased region" description="Polar residues" evidence="1">
    <location>
        <begin position="1"/>
        <end position="14"/>
    </location>
</feature>
<name>A0AAQ3S6L7_VIGMU</name>
<evidence type="ECO:0000313" key="3">
    <source>
        <dbReference type="Proteomes" id="UP001374535"/>
    </source>
</evidence>
<dbReference type="AlphaFoldDB" id="A0AAQ3S6L7"/>
<reference evidence="2 3" key="1">
    <citation type="journal article" date="2023" name="Life. Sci Alliance">
        <title>Evolutionary insights into 3D genome organization and epigenetic landscape of Vigna mungo.</title>
        <authorList>
            <person name="Junaid A."/>
            <person name="Singh B."/>
            <person name="Bhatia S."/>
        </authorList>
    </citation>
    <scope>NUCLEOTIDE SEQUENCE [LARGE SCALE GENOMIC DNA]</scope>
    <source>
        <strain evidence="2">Urdbean</strain>
    </source>
</reference>
<dbReference type="EMBL" id="CP144699">
    <property type="protein sequence ID" value="WVZ19322.1"/>
    <property type="molecule type" value="Genomic_DNA"/>
</dbReference>
<evidence type="ECO:0000313" key="2">
    <source>
        <dbReference type="EMBL" id="WVZ19322.1"/>
    </source>
</evidence>